<gene>
    <name evidence="10" type="primary">nadE</name>
    <name evidence="10" type="ORF">HMPREF9290_1667</name>
</gene>
<dbReference type="InterPro" id="IPR022310">
    <property type="entry name" value="NAD/GMP_synthase"/>
</dbReference>
<keyword evidence="3 7" id="KW-0436">Ligase</keyword>
<dbReference type="GO" id="GO:0005524">
    <property type="term" value="F:ATP binding"/>
    <property type="evidence" value="ECO:0007669"/>
    <property type="project" value="UniProtKB-UniRule"/>
</dbReference>
<dbReference type="NCBIfam" id="TIGR00552">
    <property type="entry name" value="nadE"/>
    <property type="match status" value="1"/>
</dbReference>
<dbReference type="Gene3D" id="3.60.110.10">
    <property type="entry name" value="Carbon-nitrogen hydrolase"/>
    <property type="match status" value="1"/>
</dbReference>
<dbReference type="SUPFAM" id="SSF52402">
    <property type="entry name" value="Adenine nucleotide alpha hydrolases-like"/>
    <property type="match status" value="1"/>
</dbReference>
<keyword evidence="11" id="KW-1185">Reference proteome</keyword>
<dbReference type="GO" id="GO:0004359">
    <property type="term" value="F:glutaminase activity"/>
    <property type="evidence" value="ECO:0007669"/>
    <property type="project" value="InterPro"/>
</dbReference>
<feature type="domain" description="CN hydrolase" evidence="9">
    <location>
        <begin position="5"/>
        <end position="263"/>
    </location>
</feature>
<evidence type="ECO:0000313" key="10">
    <source>
        <dbReference type="EMBL" id="EGC82947.1"/>
    </source>
</evidence>
<dbReference type="SUPFAM" id="SSF56317">
    <property type="entry name" value="Carbon-nitrogen hydrolase"/>
    <property type="match status" value="1"/>
</dbReference>
<comment type="similarity">
    <text evidence="2 7">In the C-terminal section; belongs to the NAD synthetase family.</text>
</comment>
<dbReference type="EC" id="6.3.5.1" evidence="7"/>
<dbReference type="EMBL" id="AEXM01000001">
    <property type="protein sequence ID" value="EGC82947.1"/>
    <property type="molecule type" value="Genomic_DNA"/>
</dbReference>
<keyword evidence="4 7" id="KW-0547">Nucleotide-binding</keyword>
<evidence type="ECO:0000256" key="7">
    <source>
        <dbReference type="PIRNR" id="PIRNR006630"/>
    </source>
</evidence>
<dbReference type="Pfam" id="PF00795">
    <property type="entry name" value="CN_hydrolase"/>
    <property type="match status" value="1"/>
</dbReference>
<dbReference type="PANTHER" id="PTHR23090:SF9">
    <property type="entry name" value="GLUTAMINE-DEPENDENT NAD(+) SYNTHETASE"/>
    <property type="match status" value="1"/>
</dbReference>
<dbReference type="Pfam" id="PF02540">
    <property type="entry name" value="NAD_synthase"/>
    <property type="match status" value="1"/>
</dbReference>
<comment type="catalytic activity">
    <reaction evidence="7">
        <text>deamido-NAD(+) + L-glutamine + ATP + H2O = L-glutamate + AMP + diphosphate + NAD(+) + H(+)</text>
        <dbReference type="Rhea" id="RHEA:24384"/>
        <dbReference type="ChEBI" id="CHEBI:15377"/>
        <dbReference type="ChEBI" id="CHEBI:15378"/>
        <dbReference type="ChEBI" id="CHEBI:29985"/>
        <dbReference type="ChEBI" id="CHEBI:30616"/>
        <dbReference type="ChEBI" id="CHEBI:33019"/>
        <dbReference type="ChEBI" id="CHEBI:57540"/>
        <dbReference type="ChEBI" id="CHEBI:58359"/>
        <dbReference type="ChEBI" id="CHEBI:58437"/>
        <dbReference type="ChEBI" id="CHEBI:456215"/>
        <dbReference type="EC" id="6.3.5.1"/>
    </reaction>
</comment>
<proteinExistence type="inferred from homology"/>
<comment type="caution">
    <text evidence="10">The sequence shown here is derived from an EMBL/GenBank/DDBJ whole genome shotgun (WGS) entry which is preliminary data.</text>
</comment>
<dbReference type="InterPro" id="IPR041856">
    <property type="entry name" value="NAD+_synth_C"/>
</dbReference>
<dbReference type="Gene3D" id="1.10.10.1140">
    <property type="entry name" value="Glutamine-dependent NAD+ synthetase, C-terminal domain"/>
    <property type="match status" value="1"/>
</dbReference>
<evidence type="ECO:0000313" key="11">
    <source>
        <dbReference type="Proteomes" id="UP000005286"/>
    </source>
</evidence>
<dbReference type="Proteomes" id="UP000005286">
    <property type="component" value="Unassembled WGS sequence"/>
</dbReference>
<comment type="pathway">
    <text evidence="1 7">Cofactor biosynthesis; NAD(+) biosynthesis; NAD(+) from deamido-NAD(+) (L-Gln route): step 1/1.</text>
</comment>
<dbReference type="PIRSF" id="PIRSF006630">
    <property type="entry name" value="NADS_GAT"/>
    <property type="match status" value="1"/>
</dbReference>
<reference evidence="10 11" key="1">
    <citation type="submission" date="2011-01" db="EMBL/GenBank/DDBJ databases">
        <authorList>
            <person name="Durkin A.S."/>
            <person name="Madupu R."/>
            <person name="Torralba M."/>
            <person name="Gillis M."/>
            <person name="Methe B."/>
            <person name="Sutton G."/>
            <person name="Nelson K.E."/>
        </authorList>
    </citation>
    <scope>NUCLEOTIDE SEQUENCE [LARGE SCALE GENOMIC DNA]</scope>
    <source>
        <strain evidence="10 11">ACS-065-V-Col13</strain>
    </source>
</reference>
<dbReference type="PROSITE" id="PS50263">
    <property type="entry name" value="CN_HYDROLASE"/>
    <property type="match status" value="1"/>
</dbReference>
<organism evidence="10 11">
    <name type="scientific">Anaerococcus prevotii ACS-065-V-Col13</name>
    <dbReference type="NCBI Taxonomy" id="879305"/>
    <lineage>
        <taxon>Bacteria</taxon>
        <taxon>Bacillati</taxon>
        <taxon>Bacillota</taxon>
        <taxon>Tissierellia</taxon>
        <taxon>Tissierellales</taxon>
        <taxon>Peptoniphilaceae</taxon>
        <taxon>Anaerococcus</taxon>
    </lineage>
</organism>
<dbReference type="PATRIC" id="fig|879305.3.peg.41"/>
<dbReference type="CDD" id="cd00553">
    <property type="entry name" value="NAD_synthase"/>
    <property type="match status" value="1"/>
</dbReference>
<dbReference type="InterPro" id="IPR014445">
    <property type="entry name" value="Gln-dep_NAD_synthase"/>
</dbReference>
<keyword evidence="6 7" id="KW-0520">NAD</keyword>
<dbReference type="GO" id="GO:0009435">
    <property type="term" value="P:NAD+ biosynthetic process"/>
    <property type="evidence" value="ECO:0007669"/>
    <property type="project" value="UniProtKB-UniRule"/>
</dbReference>
<accession>F0GTA9</accession>
<evidence type="ECO:0000256" key="1">
    <source>
        <dbReference type="ARBA" id="ARBA00005188"/>
    </source>
</evidence>
<dbReference type="AlphaFoldDB" id="F0GTA9"/>
<dbReference type="eggNOG" id="COG0388">
    <property type="taxonomic scope" value="Bacteria"/>
</dbReference>
<dbReference type="InterPro" id="IPR036526">
    <property type="entry name" value="C-N_Hydrolase_sf"/>
</dbReference>
<evidence type="ECO:0000256" key="4">
    <source>
        <dbReference type="ARBA" id="ARBA00022741"/>
    </source>
</evidence>
<evidence type="ECO:0000256" key="2">
    <source>
        <dbReference type="ARBA" id="ARBA00007145"/>
    </source>
</evidence>
<sequence>MKKNIKILSTNFEIALGDVRRNLETIKNIISKAESDGVNILSLPELSLTGASLYDLYKEDSLIKAVEEAILELKNYSKDFDLLISVGAPLRSSGFVYNTSLLIKRGEILNIYVKTNLKDYEKTVFRDMIPDGFSIGGENIEINPFYPENIGGLKIGVSIGEDEKNTIPQSLTFKELGADIILNPNAFEKTVLSTEKTIEDIKFLSKDVVYISTGTGSGESSTDFVYQGLNAIIDDGKIQGVSNNDSVVYTKFFEIDIDSPISFTNFSDKNIKLDKFPYLPRKEKEDLFVKDVFDIASAGLLTRMGKIGVKDVFIGVSGGLDSTMALLFIDYAFKKAGLGRENIHAYTMPAFATSKRTKSNANLLCEALDIKLNEINISEAVKVHLKDIGHDGIKQDVAYENAQARERTQVLFDLANMHGGIVIGTGDLSEIMQGFATFNGDHMSNYSLNASLTKTHLRFIVGNVSKNTENDKLKSVLEDILSTPISPELKNESEETISQKTEDIIGPYELIDFFIYYHLAYKLSPEDIYKKAVFAFEGDYSKDTIKKWLKSYYKRYASSQFKRATAVDGPSITGLSTSPRLGYKIPSDMSANIYLGEIDED</sequence>
<evidence type="ECO:0000259" key="9">
    <source>
        <dbReference type="PROSITE" id="PS50263"/>
    </source>
</evidence>
<dbReference type="InterPro" id="IPR003010">
    <property type="entry name" value="C-N_Hydrolase"/>
</dbReference>
<dbReference type="GO" id="GO:0005737">
    <property type="term" value="C:cytoplasm"/>
    <property type="evidence" value="ECO:0007669"/>
    <property type="project" value="InterPro"/>
</dbReference>
<evidence type="ECO:0000256" key="8">
    <source>
        <dbReference type="RuleBase" id="RU003811"/>
    </source>
</evidence>
<dbReference type="STRING" id="879305.HMPREF9290_1667"/>
<evidence type="ECO:0000256" key="5">
    <source>
        <dbReference type="ARBA" id="ARBA00022840"/>
    </source>
</evidence>
<keyword evidence="5 7" id="KW-0067">ATP-binding</keyword>
<dbReference type="InterPro" id="IPR014729">
    <property type="entry name" value="Rossmann-like_a/b/a_fold"/>
</dbReference>
<dbReference type="UniPathway" id="UPA00253">
    <property type="reaction ID" value="UER00334"/>
</dbReference>
<protein>
    <recommendedName>
        <fullName evidence="7">Glutamine-dependent NAD(+) synthetase</fullName>
        <ecNumber evidence="7">6.3.5.1</ecNumber>
    </recommendedName>
    <alternativeName>
        <fullName evidence="7">NAD(+) synthase [glutamine-hydrolyzing]</fullName>
    </alternativeName>
</protein>
<name>F0GTA9_9FIRM</name>
<dbReference type="eggNOG" id="COG0171">
    <property type="taxonomic scope" value="Bacteria"/>
</dbReference>
<dbReference type="CDD" id="cd07570">
    <property type="entry name" value="GAT_Gln-NAD-synth"/>
    <property type="match status" value="1"/>
</dbReference>
<dbReference type="InterPro" id="IPR003694">
    <property type="entry name" value="NAD_synthase"/>
</dbReference>
<dbReference type="GO" id="GO:0003952">
    <property type="term" value="F:NAD+ synthase (glutamine-hydrolyzing) activity"/>
    <property type="evidence" value="ECO:0007669"/>
    <property type="project" value="UniProtKB-UniRule"/>
</dbReference>
<dbReference type="RefSeq" id="WP_004833793.1">
    <property type="nucleotide sequence ID" value="NZ_AEXM01000001.1"/>
</dbReference>
<evidence type="ECO:0000256" key="6">
    <source>
        <dbReference type="ARBA" id="ARBA00023027"/>
    </source>
</evidence>
<evidence type="ECO:0000256" key="3">
    <source>
        <dbReference type="ARBA" id="ARBA00022598"/>
    </source>
</evidence>
<dbReference type="PANTHER" id="PTHR23090">
    <property type="entry name" value="NH 3 /GLUTAMINE-DEPENDENT NAD + SYNTHETASE"/>
    <property type="match status" value="1"/>
</dbReference>
<comment type="similarity">
    <text evidence="8">Belongs to the NAD synthetase family.</text>
</comment>
<dbReference type="Gene3D" id="3.40.50.620">
    <property type="entry name" value="HUPs"/>
    <property type="match status" value="1"/>
</dbReference>